<dbReference type="Gene3D" id="1.10.150.130">
    <property type="match status" value="1"/>
</dbReference>
<evidence type="ECO:0000313" key="4">
    <source>
        <dbReference type="EMBL" id="MFI0796764.1"/>
    </source>
</evidence>
<protein>
    <submittedName>
        <fullName evidence="4">Tyrosine-type recombinase/integrase</fullName>
    </submittedName>
</protein>
<dbReference type="InterPro" id="IPR010998">
    <property type="entry name" value="Integrase_recombinase_N"/>
</dbReference>
<evidence type="ECO:0000259" key="3">
    <source>
        <dbReference type="PROSITE" id="PS51898"/>
    </source>
</evidence>
<dbReference type="PANTHER" id="PTHR30349:SF91">
    <property type="entry name" value="INTA PROTEIN"/>
    <property type="match status" value="1"/>
</dbReference>
<dbReference type="SUPFAM" id="SSF56349">
    <property type="entry name" value="DNA breaking-rejoining enzymes"/>
    <property type="match status" value="1"/>
</dbReference>
<dbReference type="InterPro" id="IPR002104">
    <property type="entry name" value="Integrase_catalytic"/>
</dbReference>
<sequence>MVPDEVIHGGISEEGRGSGQSPEVFVILVVPKRAGRRSPAGRGRAGAARLRAALIPALGTKRLDGLQVQHVKAFMDGFRRKCLCCTNGLDKIRQADRRCCSVGRCCQSYPSPRQVQFVHAVLRNALQHAMREELVARNVAKLVRIPSPRYKVGKGLSVDQVRKILSTAAGHRLHALYIVATTMGLRRGELVGLRWADVDLDEGTLRVQQTVQRVAGELHVLDAKTEDSEAVLPLGMEGARPCLPSERGTPMEPTNLSRSFARLREAAGLPGVCLHDLRHTVVSPLMELGVPPHVVQAIARHADVKITLKVYAHANLDAMRQALGKLDGRLS</sequence>
<gene>
    <name evidence="4" type="ORF">ACH4OY_29370</name>
</gene>
<evidence type="ECO:0000256" key="2">
    <source>
        <dbReference type="ARBA" id="ARBA00023172"/>
    </source>
</evidence>
<dbReference type="Proteomes" id="UP001611075">
    <property type="component" value="Unassembled WGS sequence"/>
</dbReference>
<dbReference type="CDD" id="cd01189">
    <property type="entry name" value="INT_ICEBs1_C_like"/>
    <property type="match status" value="1"/>
</dbReference>
<organism evidence="4 5">
    <name type="scientific">Micromonospora rubida</name>
    <dbReference type="NCBI Taxonomy" id="2697657"/>
    <lineage>
        <taxon>Bacteria</taxon>
        <taxon>Bacillati</taxon>
        <taxon>Actinomycetota</taxon>
        <taxon>Actinomycetes</taxon>
        <taxon>Micromonosporales</taxon>
        <taxon>Micromonosporaceae</taxon>
        <taxon>Micromonospora</taxon>
    </lineage>
</organism>
<evidence type="ECO:0000313" key="5">
    <source>
        <dbReference type="Proteomes" id="UP001611075"/>
    </source>
</evidence>
<dbReference type="PROSITE" id="PS51898">
    <property type="entry name" value="TYR_RECOMBINASE"/>
    <property type="match status" value="1"/>
</dbReference>
<reference evidence="4 5" key="1">
    <citation type="submission" date="2024-10" db="EMBL/GenBank/DDBJ databases">
        <title>The Natural Products Discovery Center: Release of the First 8490 Sequenced Strains for Exploring Actinobacteria Biosynthetic Diversity.</title>
        <authorList>
            <person name="Kalkreuter E."/>
            <person name="Kautsar S.A."/>
            <person name="Yang D."/>
            <person name="Bader C.D."/>
            <person name="Teijaro C.N."/>
            <person name="Fluegel L."/>
            <person name="Davis C.M."/>
            <person name="Simpson J.R."/>
            <person name="Lauterbach L."/>
            <person name="Steele A.D."/>
            <person name="Gui C."/>
            <person name="Meng S."/>
            <person name="Li G."/>
            <person name="Viehrig K."/>
            <person name="Ye F."/>
            <person name="Su P."/>
            <person name="Kiefer A.F."/>
            <person name="Nichols A."/>
            <person name="Cepeda A.J."/>
            <person name="Yan W."/>
            <person name="Fan B."/>
            <person name="Jiang Y."/>
            <person name="Adhikari A."/>
            <person name="Zheng C.-J."/>
            <person name="Schuster L."/>
            <person name="Cowan T.M."/>
            <person name="Smanski M.J."/>
            <person name="Chevrette M.G."/>
            <person name="De Carvalho L.P.S."/>
            <person name="Shen B."/>
        </authorList>
    </citation>
    <scope>NUCLEOTIDE SEQUENCE [LARGE SCALE GENOMIC DNA]</scope>
    <source>
        <strain evidence="4 5">NPDC021253</strain>
    </source>
</reference>
<keyword evidence="1" id="KW-0238">DNA-binding</keyword>
<dbReference type="PANTHER" id="PTHR30349">
    <property type="entry name" value="PHAGE INTEGRASE-RELATED"/>
    <property type="match status" value="1"/>
</dbReference>
<keyword evidence="5" id="KW-1185">Reference proteome</keyword>
<evidence type="ECO:0000256" key="1">
    <source>
        <dbReference type="ARBA" id="ARBA00023125"/>
    </source>
</evidence>
<dbReference type="InterPro" id="IPR050090">
    <property type="entry name" value="Tyrosine_recombinase_XerCD"/>
</dbReference>
<comment type="caution">
    <text evidence="4">The sequence shown here is derived from an EMBL/GenBank/DDBJ whole genome shotgun (WGS) entry which is preliminary data.</text>
</comment>
<feature type="domain" description="Tyr recombinase" evidence="3">
    <location>
        <begin position="151"/>
        <end position="324"/>
    </location>
</feature>
<accession>A0ABW7SVB9</accession>
<proteinExistence type="predicted"/>
<keyword evidence="2" id="KW-0233">DNA recombination</keyword>
<dbReference type="Pfam" id="PF00589">
    <property type="entry name" value="Phage_integrase"/>
    <property type="match status" value="1"/>
</dbReference>
<dbReference type="InterPro" id="IPR013762">
    <property type="entry name" value="Integrase-like_cat_sf"/>
</dbReference>
<name>A0ABW7SVB9_9ACTN</name>
<dbReference type="EMBL" id="JBIRPU010000033">
    <property type="protein sequence ID" value="MFI0796764.1"/>
    <property type="molecule type" value="Genomic_DNA"/>
</dbReference>
<dbReference type="InterPro" id="IPR011010">
    <property type="entry name" value="DNA_brk_join_enz"/>
</dbReference>
<dbReference type="Gene3D" id="1.10.443.10">
    <property type="entry name" value="Intergrase catalytic core"/>
    <property type="match status" value="1"/>
</dbReference>
<dbReference type="RefSeq" id="WP_396685184.1">
    <property type="nucleotide sequence ID" value="NZ_JBIRPU010000033.1"/>
</dbReference>